<reference evidence="3 4" key="1">
    <citation type="submission" date="2014-03" db="EMBL/GenBank/DDBJ databases">
        <title>Draft Genome Sequences of Four Burkholderia Strains.</title>
        <authorList>
            <person name="Liu X.Y."/>
            <person name="Li C.X."/>
            <person name="Xu J.H."/>
        </authorList>
    </citation>
    <scope>NUCLEOTIDE SEQUENCE [LARGE SCALE GENOMIC DNA]</scope>
    <source>
        <strain evidence="3 4">OP-1</strain>
    </source>
</reference>
<protein>
    <submittedName>
        <fullName evidence="3">Uncharacterized protein</fullName>
    </submittedName>
</protein>
<proteinExistence type="predicted"/>
<evidence type="ECO:0000313" key="4">
    <source>
        <dbReference type="Proteomes" id="UP000027451"/>
    </source>
</evidence>
<accession>A0A656QLH6</accession>
<keyword evidence="2" id="KW-0732">Signal</keyword>
<dbReference type="EMBL" id="JFHD01000004">
    <property type="protein sequence ID" value="KDR32106.1"/>
    <property type="molecule type" value="Genomic_DNA"/>
</dbReference>
<organism evidence="3 4">
    <name type="scientific">Caballeronia zhejiangensis</name>
    <dbReference type="NCBI Taxonomy" id="871203"/>
    <lineage>
        <taxon>Bacteria</taxon>
        <taxon>Pseudomonadati</taxon>
        <taxon>Pseudomonadota</taxon>
        <taxon>Betaproteobacteria</taxon>
        <taxon>Burkholderiales</taxon>
        <taxon>Burkholderiaceae</taxon>
        <taxon>Caballeronia</taxon>
    </lineage>
</organism>
<comment type="caution">
    <text evidence="3">The sequence shown here is derived from an EMBL/GenBank/DDBJ whole genome shotgun (WGS) entry which is preliminary data.</text>
</comment>
<feature type="compositionally biased region" description="Polar residues" evidence="1">
    <location>
        <begin position="17"/>
        <end position="33"/>
    </location>
</feature>
<evidence type="ECO:0000313" key="3">
    <source>
        <dbReference type="EMBL" id="KDR32106.1"/>
    </source>
</evidence>
<evidence type="ECO:0000256" key="2">
    <source>
        <dbReference type="SAM" id="SignalP"/>
    </source>
</evidence>
<name>A0A656QLH6_9BURK</name>
<feature type="region of interest" description="Disordered" evidence="1">
    <location>
        <begin position="17"/>
        <end position="91"/>
    </location>
</feature>
<gene>
    <name evidence="3" type="ORF">BG60_26075</name>
</gene>
<feature type="chain" id="PRO_5025024761" evidence="2">
    <location>
        <begin position="19"/>
        <end position="91"/>
    </location>
</feature>
<dbReference type="Proteomes" id="UP000027451">
    <property type="component" value="Unassembled WGS sequence"/>
</dbReference>
<feature type="compositionally biased region" description="Polar residues" evidence="1">
    <location>
        <begin position="68"/>
        <end position="78"/>
    </location>
</feature>
<keyword evidence="4" id="KW-1185">Reference proteome</keyword>
<dbReference type="AlphaFoldDB" id="A0A656QLH6"/>
<evidence type="ECO:0000256" key="1">
    <source>
        <dbReference type="SAM" id="MobiDB-lite"/>
    </source>
</evidence>
<sequence length="91" mass="8948">MIHTLACVSLSGVTLANAQQNGAPPGHSTSGNQASGKSAGVAGGAGAAGQSGTDPATLSRMEEERVQKNNAQSATKGASSPGAGKRKDWKE</sequence>
<feature type="signal peptide" evidence="2">
    <location>
        <begin position="1"/>
        <end position="18"/>
    </location>
</feature>